<dbReference type="Proteomes" id="UP000677537">
    <property type="component" value="Unassembled WGS sequence"/>
</dbReference>
<sequence>MATLTRRALGGAALAVGLGAAIRPAHAAEKVTYLFPAPSFLPAFVPHHLAQSRGYFTQEGVEVAFQLGRGGADVAKQVALGNAEIGGGSGDTSMIVRANGLPVRAVALLGGGSLYKIATRKDRNIRSFADLRGKKIGVIAFQDTGYYALLGALAGSGLSKSDVQIQAVGAAGMVQLMVAGSLDGITATPDWADNIESAGTQLDYHELARAFPAMGQAVLTSDRFADSRPAAVRGVVRGIMRGVKACMEDPAAAARDFCKAVPQQAGKEAEIERILRRYVTDVYPPQQGIDLGKFDPARLEKIQKFYMENGVIQDAAPIKDLYSNDFV</sequence>
<feature type="signal peptide" evidence="1">
    <location>
        <begin position="1"/>
        <end position="27"/>
    </location>
</feature>
<protein>
    <submittedName>
        <fullName evidence="3">ABC transporter substrate-binding protein</fullName>
    </submittedName>
</protein>
<proteinExistence type="predicted"/>
<evidence type="ECO:0000256" key="1">
    <source>
        <dbReference type="SAM" id="SignalP"/>
    </source>
</evidence>
<dbReference type="PANTHER" id="PTHR31528:SF15">
    <property type="entry name" value="RIBOFLAVIN-BINDING PROTEIN RIBY"/>
    <property type="match status" value="1"/>
</dbReference>
<dbReference type="InterPro" id="IPR027939">
    <property type="entry name" value="NMT1/THI5"/>
</dbReference>
<feature type="chain" id="PRO_5037544368" evidence="1">
    <location>
        <begin position="28"/>
        <end position="327"/>
    </location>
</feature>
<dbReference type="AlphaFoldDB" id="A0A940S8Y8"/>
<evidence type="ECO:0000313" key="3">
    <source>
        <dbReference type="EMBL" id="MBP0494592.1"/>
    </source>
</evidence>
<reference evidence="3" key="1">
    <citation type="submission" date="2021-03" db="EMBL/GenBank/DDBJ databases">
        <authorList>
            <person name="So Y."/>
        </authorList>
    </citation>
    <scope>NUCLEOTIDE SEQUENCE</scope>
    <source>
        <strain evidence="3">SG15</strain>
    </source>
</reference>
<feature type="domain" description="SsuA/THI5-like" evidence="2">
    <location>
        <begin position="43"/>
        <end position="253"/>
    </location>
</feature>
<dbReference type="Pfam" id="PF09084">
    <property type="entry name" value="NMT1"/>
    <property type="match status" value="1"/>
</dbReference>
<evidence type="ECO:0000313" key="4">
    <source>
        <dbReference type="Proteomes" id="UP000677537"/>
    </source>
</evidence>
<evidence type="ECO:0000259" key="2">
    <source>
        <dbReference type="Pfam" id="PF09084"/>
    </source>
</evidence>
<dbReference type="PANTHER" id="PTHR31528">
    <property type="entry name" value="4-AMINO-5-HYDROXYMETHYL-2-METHYLPYRIMIDINE PHOSPHATE SYNTHASE THI11-RELATED"/>
    <property type="match status" value="1"/>
</dbReference>
<dbReference type="EMBL" id="JAGIZA010000011">
    <property type="protein sequence ID" value="MBP0494592.1"/>
    <property type="molecule type" value="Genomic_DNA"/>
</dbReference>
<dbReference type="GO" id="GO:0009228">
    <property type="term" value="P:thiamine biosynthetic process"/>
    <property type="evidence" value="ECO:0007669"/>
    <property type="project" value="InterPro"/>
</dbReference>
<organism evidence="3 4">
    <name type="scientific">Roseomonas indoligenes</name>
    <dbReference type="NCBI Taxonomy" id="2820811"/>
    <lineage>
        <taxon>Bacteria</taxon>
        <taxon>Pseudomonadati</taxon>
        <taxon>Pseudomonadota</taxon>
        <taxon>Alphaproteobacteria</taxon>
        <taxon>Acetobacterales</taxon>
        <taxon>Roseomonadaceae</taxon>
        <taxon>Roseomonas</taxon>
    </lineage>
</organism>
<dbReference type="Gene3D" id="3.40.190.10">
    <property type="entry name" value="Periplasmic binding protein-like II"/>
    <property type="match status" value="2"/>
</dbReference>
<comment type="caution">
    <text evidence="3">The sequence shown here is derived from an EMBL/GenBank/DDBJ whole genome shotgun (WGS) entry which is preliminary data.</text>
</comment>
<dbReference type="InterPro" id="IPR015168">
    <property type="entry name" value="SsuA/THI5"/>
</dbReference>
<gene>
    <name evidence="3" type="ORF">J5Y10_17545</name>
</gene>
<dbReference type="PROSITE" id="PS51318">
    <property type="entry name" value="TAT"/>
    <property type="match status" value="1"/>
</dbReference>
<dbReference type="SUPFAM" id="SSF53850">
    <property type="entry name" value="Periplasmic binding protein-like II"/>
    <property type="match status" value="1"/>
</dbReference>
<dbReference type="InterPro" id="IPR006311">
    <property type="entry name" value="TAT_signal"/>
</dbReference>
<name>A0A940S8Y8_9PROT</name>
<dbReference type="RefSeq" id="WP_209375340.1">
    <property type="nucleotide sequence ID" value="NZ_JAGIZA010000011.1"/>
</dbReference>
<keyword evidence="1" id="KW-0732">Signal</keyword>
<keyword evidence="4" id="KW-1185">Reference proteome</keyword>
<accession>A0A940S8Y8</accession>